<evidence type="ECO:0000313" key="3">
    <source>
        <dbReference type="Proteomes" id="UP000691718"/>
    </source>
</evidence>
<organism evidence="2 3">
    <name type="scientific">Parnassius apollo</name>
    <name type="common">Apollo butterfly</name>
    <name type="synonym">Papilio apollo</name>
    <dbReference type="NCBI Taxonomy" id="110799"/>
    <lineage>
        <taxon>Eukaryota</taxon>
        <taxon>Metazoa</taxon>
        <taxon>Ecdysozoa</taxon>
        <taxon>Arthropoda</taxon>
        <taxon>Hexapoda</taxon>
        <taxon>Insecta</taxon>
        <taxon>Pterygota</taxon>
        <taxon>Neoptera</taxon>
        <taxon>Endopterygota</taxon>
        <taxon>Lepidoptera</taxon>
        <taxon>Glossata</taxon>
        <taxon>Ditrysia</taxon>
        <taxon>Papilionoidea</taxon>
        <taxon>Papilionidae</taxon>
        <taxon>Parnassiinae</taxon>
        <taxon>Parnassini</taxon>
        <taxon>Parnassius</taxon>
        <taxon>Parnassius</taxon>
    </lineage>
</organism>
<comment type="caution">
    <text evidence="2">The sequence shown here is derived from an EMBL/GenBank/DDBJ whole genome shotgun (WGS) entry which is preliminary data.</text>
</comment>
<keyword evidence="3" id="KW-1185">Reference proteome</keyword>
<dbReference type="Proteomes" id="UP000691718">
    <property type="component" value="Unassembled WGS sequence"/>
</dbReference>
<evidence type="ECO:0000313" key="2">
    <source>
        <dbReference type="EMBL" id="CAG5031173.1"/>
    </source>
</evidence>
<proteinExistence type="predicted"/>
<name>A0A8S3XL67_PARAO</name>
<evidence type="ECO:0000256" key="1">
    <source>
        <dbReference type="SAM" id="MobiDB-lite"/>
    </source>
</evidence>
<feature type="compositionally biased region" description="Low complexity" evidence="1">
    <location>
        <begin position="53"/>
        <end position="69"/>
    </location>
</feature>
<protein>
    <submittedName>
        <fullName evidence="2">(apollo) hypothetical protein</fullName>
    </submittedName>
</protein>
<feature type="compositionally biased region" description="Polar residues" evidence="1">
    <location>
        <begin position="77"/>
        <end position="96"/>
    </location>
</feature>
<sequence length="139" mass="15958">MTPRAKRAQRKNWRDAFNAYYKREKDAKAAAMRFVELHSPSDSEAEENNERTLSNSPSPSILASSSLLPIMRDNNENSDPNSRITRSQGSPLSGCTLRVSETSSVLSREISPFQSIGRLRYKKDKKLKNLQDNWKERRK</sequence>
<dbReference type="EMBL" id="CAJQZP010001217">
    <property type="protein sequence ID" value="CAG5031173.1"/>
    <property type="molecule type" value="Genomic_DNA"/>
</dbReference>
<feature type="region of interest" description="Disordered" evidence="1">
    <location>
        <begin position="32"/>
        <end position="96"/>
    </location>
</feature>
<gene>
    <name evidence="2" type="ORF">PAPOLLO_LOCUS19648</name>
</gene>
<accession>A0A8S3XL67</accession>
<dbReference type="AlphaFoldDB" id="A0A8S3XL67"/>
<reference evidence="2" key="1">
    <citation type="submission" date="2021-04" db="EMBL/GenBank/DDBJ databases">
        <authorList>
            <person name="Tunstrom K."/>
        </authorList>
    </citation>
    <scope>NUCLEOTIDE SEQUENCE</scope>
</reference>
<dbReference type="OrthoDB" id="7508251at2759"/>